<feature type="transmembrane region" description="Helical" evidence="1">
    <location>
        <begin position="20"/>
        <end position="46"/>
    </location>
</feature>
<dbReference type="OrthoDB" id="5878686at2"/>
<name>A0A2T3KBA4_9GAMM</name>
<reference evidence="4 5" key="1">
    <citation type="submission" date="2018-01" db="EMBL/GenBank/DDBJ databases">
        <title>Whole genome sequencing of Histamine producing bacteria.</title>
        <authorList>
            <person name="Butler K."/>
        </authorList>
    </citation>
    <scope>NUCLEOTIDE SEQUENCE [LARGE SCALE GENOMIC DNA]</scope>
    <source>
        <strain evidence="3 4">A1-4</strain>
        <strain evidence="2 5">FS-7.2</strain>
    </source>
</reference>
<dbReference type="STRING" id="318456.GCA_001455895_02423"/>
<dbReference type="RefSeq" id="WP_045043815.1">
    <property type="nucleotide sequence ID" value="NZ_JAUZMV010000002.1"/>
</dbReference>
<dbReference type="Proteomes" id="UP000240728">
    <property type="component" value="Unassembled WGS sequence"/>
</dbReference>
<dbReference type="AlphaFoldDB" id="A0A2T3KBA4"/>
<evidence type="ECO:0000313" key="3">
    <source>
        <dbReference type="EMBL" id="PSX46383.1"/>
    </source>
</evidence>
<evidence type="ECO:0000256" key="1">
    <source>
        <dbReference type="SAM" id="Phobius"/>
    </source>
</evidence>
<dbReference type="Proteomes" id="UP000241426">
    <property type="component" value="Unassembled WGS sequence"/>
</dbReference>
<comment type="caution">
    <text evidence="2">The sequence shown here is derived from an EMBL/GenBank/DDBJ whole genome shotgun (WGS) entry which is preliminary data.</text>
</comment>
<dbReference type="EMBL" id="PYOZ01000002">
    <property type="protein sequence ID" value="PSX46383.1"/>
    <property type="molecule type" value="Genomic_DNA"/>
</dbReference>
<protein>
    <submittedName>
        <fullName evidence="2">Uncharacterized protein</fullName>
    </submittedName>
</protein>
<gene>
    <name evidence="3" type="ORF">C0W53_05550</name>
    <name evidence="2" type="ORF">C9J27_23570</name>
</gene>
<organism evidence="2 5">
    <name type="scientific">Photobacterium kishitanii</name>
    <dbReference type="NCBI Taxonomy" id="318456"/>
    <lineage>
        <taxon>Bacteria</taxon>
        <taxon>Pseudomonadati</taxon>
        <taxon>Pseudomonadota</taxon>
        <taxon>Gammaproteobacteria</taxon>
        <taxon>Vibrionales</taxon>
        <taxon>Vibrionaceae</taxon>
        <taxon>Photobacterium</taxon>
    </lineage>
</organism>
<evidence type="ECO:0000313" key="2">
    <source>
        <dbReference type="EMBL" id="PSU90878.1"/>
    </source>
</evidence>
<keyword evidence="4" id="KW-1185">Reference proteome</keyword>
<sequence length="101" mass="11833">MSDHDQEISTWRQQRKKGLFRFIVSRSLPAFLGVLIGKIIGAVLFTDNGFNDVLVKEIIIGFIALVIAFPLLSIIHWRWKERKLRRHDEKYNPKSLENNND</sequence>
<keyword evidence="1" id="KW-0812">Transmembrane</keyword>
<keyword evidence="1" id="KW-1133">Transmembrane helix</keyword>
<keyword evidence="1" id="KW-0472">Membrane</keyword>
<proteinExistence type="predicted"/>
<feature type="transmembrane region" description="Helical" evidence="1">
    <location>
        <begin position="58"/>
        <end position="77"/>
    </location>
</feature>
<evidence type="ECO:0000313" key="4">
    <source>
        <dbReference type="Proteomes" id="UP000240728"/>
    </source>
</evidence>
<accession>A0A2T3KBA4</accession>
<dbReference type="EMBL" id="PYNF01000040">
    <property type="protein sequence ID" value="PSU90878.1"/>
    <property type="molecule type" value="Genomic_DNA"/>
</dbReference>
<evidence type="ECO:0000313" key="5">
    <source>
        <dbReference type="Proteomes" id="UP000241426"/>
    </source>
</evidence>